<sequence length="60" mass="7017">MSGPGPRGPSPWTRRRSRSNQRHAVIPKEGKWNSLVHKPWRTGLQRGSKFRDPRTQNRTQ</sequence>
<reference evidence="2" key="2">
    <citation type="journal article" date="2015" name="Data Brief">
        <title>Shoot transcriptome of the giant reed, Arundo donax.</title>
        <authorList>
            <person name="Barrero R.A."/>
            <person name="Guerrero F.D."/>
            <person name="Moolhuijzen P."/>
            <person name="Goolsby J.A."/>
            <person name="Tidwell J."/>
            <person name="Bellgard S.E."/>
            <person name="Bellgard M.I."/>
        </authorList>
    </citation>
    <scope>NUCLEOTIDE SEQUENCE</scope>
    <source>
        <tissue evidence="2">Shoot tissue taken approximately 20 cm above the soil surface</tissue>
    </source>
</reference>
<evidence type="ECO:0000256" key="1">
    <source>
        <dbReference type="SAM" id="MobiDB-lite"/>
    </source>
</evidence>
<organism evidence="2">
    <name type="scientific">Arundo donax</name>
    <name type="common">Giant reed</name>
    <name type="synonym">Donax arundinaceus</name>
    <dbReference type="NCBI Taxonomy" id="35708"/>
    <lineage>
        <taxon>Eukaryota</taxon>
        <taxon>Viridiplantae</taxon>
        <taxon>Streptophyta</taxon>
        <taxon>Embryophyta</taxon>
        <taxon>Tracheophyta</taxon>
        <taxon>Spermatophyta</taxon>
        <taxon>Magnoliopsida</taxon>
        <taxon>Liliopsida</taxon>
        <taxon>Poales</taxon>
        <taxon>Poaceae</taxon>
        <taxon>PACMAD clade</taxon>
        <taxon>Arundinoideae</taxon>
        <taxon>Arundineae</taxon>
        <taxon>Arundo</taxon>
    </lineage>
</organism>
<evidence type="ECO:0000313" key="2">
    <source>
        <dbReference type="EMBL" id="JAD48201.1"/>
    </source>
</evidence>
<proteinExistence type="predicted"/>
<feature type="region of interest" description="Disordered" evidence="1">
    <location>
        <begin position="1"/>
        <end position="60"/>
    </location>
</feature>
<dbReference type="AlphaFoldDB" id="A0A0A9AAU4"/>
<accession>A0A0A9AAU4</accession>
<feature type="compositionally biased region" description="Basic and acidic residues" evidence="1">
    <location>
        <begin position="49"/>
        <end position="60"/>
    </location>
</feature>
<reference evidence="2" key="1">
    <citation type="submission" date="2014-09" db="EMBL/GenBank/DDBJ databases">
        <authorList>
            <person name="Magalhaes I.L.F."/>
            <person name="Oliveira U."/>
            <person name="Santos F.R."/>
            <person name="Vidigal T.H.D.A."/>
            <person name="Brescovit A.D."/>
            <person name="Santos A.J."/>
        </authorList>
    </citation>
    <scope>NUCLEOTIDE SEQUENCE</scope>
    <source>
        <tissue evidence="2">Shoot tissue taken approximately 20 cm above the soil surface</tissue>
    </source>
</reference>
<protein>
    <submittedName>
        <fullName evidence="2">Uncharacterized protein</fullName>
    </submittedName>
</protein>
<dbReference type="EMBL" id="GBRH01249694">
    <property type="protein sequence ID" value="JAD48201.1"/>
    <property type="molecule type" value="Transcribed_RNA"/>
</dbReference>
<name>A0A0A9AAU4_ARUDO</name>